<gene>
    <name evidence="1" type="ORF">F4557_006221</name>
</gene>
<accession>A0A7W7N0E5</accession>
<dbReference type="EMBL" id="JACHMV010000001">
    <property type="protein sequence ID" value="MBB4777803.1"/>
    <property type="molecule type" value="Genomic_DNA"/>
</dbReference>
<comment type="caution">
    <text evidence="1">The sequence shown here is derived from an EMBL/GenBank/DDBJ whole genome shotgun (WGS) entry which is preliminary data.</text>
</comment>
<protein>
    <submittedName>
        <fullName evidence="1">Uncharacterized protein</fullName>
    </submittedName>
</protein>
<evidence type="ECO:0000313" key="1">
    <source>
        <dbReference type="EMBL" id="MBB4777803.1"/>
    </source>
</evidence>
<dbReference type="Proteomes" id="UP000549343">
    <property type="component" value="Unassembled WGS sequence"/>
</dbReference>
<dbReference type="RefSeq" id="WP_184888505.1">
    <property type="nucleotide sequence ID" value="NZ_BAAAHD010000010.1"/>
</dbReference>
<reference evidence="1 2" key="1">
    <citation type="submission" date="2020-08" db="EMBL/GenBank/DDBJ databases">
        <title>Sequencing the genomes of 1000 actinobacteria strains.</title>
        <authorList>
            <person name="Klenk H.-P."/>
        </authorList>
    </citation>
    <scope>NUCLEOTIDE SEQUENCE [LARGE SCALE GENOMIC DNA]</scope>
    <source>
        <strain evidence="1 2">DSM 44772</strain>
    </source>
</reference>
<proteinExistence type="predicted"/>
<dbReference type="AlphaFoldDB" id="A0A7W7N0E5"/>
<evidence type="ECO:0000313" key="2">
    <source>
        <dbReference type="Proteomes" id="UP000549343"/>
    </source>
</evidence>
<organism evidence="1 2">
    <name type="scientific">Actinomadura livida</name>
    <dbReference type="NCBI Taxonomy" id="79909"/>
    <lineage>
        <taxon>Bacteria</taxon>
        <taxon>Bacillati</taxon>
        <taxon>Actinomycetota</taxon>
        <taxon>Actinomycetes</taxon>
        <taxon>Streptosporangiales</taxon>
        <taxon>Thermomonosporaceae</taxon>
        <taxon>Actinomadura</taxon>
    </lineage>
</organism>
<sequence>MARSLMCLALAATMLVSGVIGTARRRHRITSWTSLPTPPGLGGFSRVVPVAEDDVWATTGTVAFHWDGAAWTAVPLPDD</sequence>
<name>A0A7W7N0E5_9ACTN</name>